<evidence type="ECO:0000313" key="3">
    <source>
        <dbReference type="Proteomes" id="UP000007054"/>
    </source>
</evidence>
<dbReference type="InterPro" id="IPR032466">
    <property type="entry name" value="Metal_Hydrolase"/>
</dbReference>
<organism evidence="2 3">
    <name type="scientific">Ruminococcus champanellensis (strain DSM 18848 / JCM 17042 / KCTC 15320 / 18P13)</name>
    <dbReference type="NCBI Taxonomy" id="213810"/>
    <lineage>
        <taxon>Bacteria</taxon>
        <taxon>Bacillati</taxon>
        <taxon>Bacillota</taxon>
        <taxon>Clostridia</taxon>
        <taxon>Eubacteriales</taxon>
        <taxon>Oscillospiraceae</taxon>
        <taxon>Ruminococcus</taxon>
    </lineage>
</organism>
<dbReference type="InterPro" id="IPR011059">
    <property type="entry name" value="Metal-dep_hydrolase_composite"/>
</dbReference>
<dbReference type="GO" id="GO:0016810">
    <property type="term" value="F:hydrolase activity, acting on carbon-nitrogen (but not peptide) bonds"/>
    <property type="evidence" value="ECO:0007669"/>
    <property type="project" value="InterPro"/>
</dbReference>
<feature type="domain" description="Amidohydrolase-related" evidence="1">
    <location>
        <begin position="49"/>
        <end position="380"/>
    </location>
</feature>
<evidence type="ECO:0000259" key="1">
    <source>
        <dbReference type="Pfam" id="PF01979"/>
    </source>
</evidence>
<dbReference type="KEGG" id="rch:RUM_23630"/>
<dbReference type="PATRIC" id="fig|213810.4.peg.2254"/>
<dbReference type="AlphaFoldDB" id="D4LFF9"/>
<dbReference type="EMBL" id="FP929052">
    <property type="protein sequence ID" value="CBL18354.1"/>
    <property type="molecule type" value="Genomic_DNA"/>
</dbReference>
<dbReference type="SUPFAM" id="SSF51556">
    <property type="entry name" value="Metallo-dependent hydrolases"/>
    <property type="match status" value="1"/>
</dbReference>
<dbReference type="GeneID" id="83157006"/>
<dbReference type="SUPFAM" id="SSF51338">
    <property type="entry name" value="Composite domain of metallo-dependent hydrolases"/>
    <property type="match status" value="1"/>
</dbReference>
<dbReference type="InterPro" id="IPR051781">
    <property type="entry name" value="Metallo-dep_Hydrolase"/>
</dbReference>
<evidence type="ECO:0000313" key="2">
    <source>
        <dbReference type="EMBL" id="CBL18354.1"/>
    </source>
</evidence>
<dbReference type="Gene3D" id="3.20.20.140">
    <property type="entry name" value="Metal-dependent hydrolases"/>
    <property type="match status" value="1"/>
</dbReference>
<dbReference type="CDD" id="cd01309">
    <property type="entry name" value="Met_dep_hydrolase_C"/>
    <property type="match status" value="1"/>
</dbReference>
<keyword evidence="3" id="KW-1185">Reference proteome</keyword>
<dbReference type="Pfam" id="PF01979">
    <property type="entry name" value="Amidohydro_1"/>
    <property type="match status" value="1"/>
</dbReference>
<protein>
    <submittedName>
        <fullName evidence="2">Imidazolonepropionase and related amidohydrolases</fullName>
    </submittedName>
</protein>
<name>D4LFF9_RUMC1</name>
<dbReference type="HOGENOM" id="CLU_046987_0_0_9"/>
<reference evidence="2" key="1">
    <citation type="submission" date="2010-03" db="EMBL/GenBank/DDBJ databases">
        <title>The genome sequence of Ruminococcus sp. 18P13.</title>
        <authorList>
            <consortium name="metaHIT consortium -- http://www.metahit.eu/"/>
            <person name="Pajon A."/>
            <person name="Turner K."/>
            <person name="Parkhill J."/>
            <person name="Bernalier A."/>
        </authorList>
    </citation>
    <scope>NUCLEOTIDE SEQUENCE [LARGE SCALE GENOMIC DNA]</scope>
    <source>
        <strain evidence="2">Type strain: 18P13</strain>
    </source>
</reference>
<keyword evidence="2" id="KW-0378">Hydrolase</keyword>
<gene>
    <name evidence="2" type="ordered locus">RUM_23630</name>
</gene>
<dbReference type="Proteomes" id="UP000007054">
    <property type="component" value="Chromosome"/>
</dbReference>
<dbReference type="InterPro" id="IPR006680">
    <property type="entry name" value="Amidohydro-rel"/>
</dbReference>
<reference evidence="2" key="2">
    <citation type="submission" date="2010-03" db="EMBL/GenBank/DDBJ databases">
        <authorList>
            <person name="Pajon A."/>
        </authorList>
    </citation>
    <scope>NUCLEOTIDE SEQUENCE</scope>
    <source>
        <strain evidence="2">Type strain: 18P13</strain>
    </source>
</reference>
<accession>D4LFF9</accession>
<proteinExistence type="predicted"/>
<sequence>MKLYHAHIYPMDREPIENGWVSIQDGKITELGQGEIVPGPEDRDLAGGMLLPGFVDAHTHLGIIENGIGFEGDDCNEASDPFTPQLRAIDGINPMDRCFAEARRRGITAVLSSPGSANACGGQIAAIKTAGRRIDSMLIRTAGVKFALGENPKSVYNDRDETPITRMATAALIREGLAAARRYRSDLAAHEADPENLDAPEFDAKHEALLPLLRGECKAFFHCHRADDMFTALRIAKEFSLDPVLIHGTEGHLIADLLAPEKTGVIIGPLLCDRCKPELNHAELHNGAALHRNGVPIAICTDHPEVPLQYLPLSAAAAVKGGLPYDAALYAITLGAAKLAGIDDRVGSITPGKDADLQCYRQDPLGFLTEPEWVMIDGEIVP</sequence>
<dbReference type="BioCyc" id="RCHA213810:RUM_RS11495-MONOMER"/>
<dbReference type="PANTHER" id="PTHR43135">
    <property type="entry name" value="ALPHA-D-RIBOSE 1-METHYLPHOSPHONATE 5-TRIPHOSPHATE DIPHOSPHATASE"/>
    <property type="match status" value="1"/>
</dbReference>
<dbReference type="RefSeq" id="WP_015559260.1">
    <property type="nucleotide sequence ID" value="NC_021039.1"/>
</dbReference>
<dbReference type="PANTHER" id="PTHR43135:SF3">
    <property type="entry name" value="ALPHA-D-RIBOSE 1-METHYLPHOSPHONATE 5-TRIPHOSPHATE DIPHOSPHATASE"/>
    <property type="match status" value="1"/>
</dbReference>
<dbReference type="STRING" id="213810.RUM_23630"/>